<evidence type="ECO:0000256" key="1">
    <source>
        <dbReference type="ARBA" id="ARBA00006484"/>
    </source>
</evidence>
<dbReference type="EC" id="1.1.1.100" evidence="4"/>
<dbReference type="InterPro" id="IPR002347">
    <property type="entry name" value="SDR_fam"/>
</dbReference>
<dbReference type="PROSITE" id="PS00061">
    <property type="entry name" value="ADH_SHORT"/>
    <property type="match status" value="1"/>
</dbReference>
<evidence type="ECO:0000313" key="4">
    <source>
        <dbReference type="EMBL" id="MEA5522626.1"/>
    </source>
</evidence>
<dbReference type="Pfam" id="PF00106">
    <property type="entry name" value="adh_short"/>
    <property type="match status" value="1"/>
</dbReference>
<evidence type="ECO:0000256" key="3">
    <source>
        <dbReference type="RuleBase" id="RU000363"/>
    </source>
</evidence>
<reference evidence="4 5" key="1">
    <citation type="submission" date="2023-12" db="EMBL/GenBank/DDBJ databases">
        <title>Baltic Sea Cyanobacteria.</title>
        <authorList>
            <person name="Delbaje E."/>
            <person name="Fewer D.P."/>
            <person name="Shishido T.K."/>
        </authorList>
    </citation>
    <scope>NUCLEOTIDE SEQUENCE [LARGE SCALE GENOMIC DNA]</scope>
    <source>
        <strain evidence="4 5">CCNP 1315</strain>
    </source>
</reference>
<dbReference type="SUPFAM" id="SSF51735">
    <property type="entry name" value="NAD(P)-binding Rossmann-fold domains"/>
    <property type="match status" value="1"/>
</dbReference>
<keyword evidence="2 4" id="KW-0560">Oxidoreductase</keyword>
<dbReference type="PRINTS" id="PR00081">
    <property type="entry name" value="GDHRDH"/>
</dbReference>
<dbReference type="Gene3D" id="3.40.50.720">
    <property type="entry name" value="NAD(P)-binding Rossmann-like Domain"/>
    <property type="match status" value="1"/>
</dbReference>
<name>A0ABU5U5Z0_9CYAN</name>
<proteinExistence type="inferred from homology"/>
<evidence type="ECO:0000313" key="5">
    <source>
        <dbReference type="Proteomes" id="UP001301728"/>
    </source>
</evidence>
<dbReference type="RefSeq" id="WP_323220832.1">
    <property type="nucleotide sequence ID" value="NZ_JAYGHT010000191.1"/>
</dbReference>
<comment type="similarity">
    <text evidence="1 3">Belongs to the short-chain dehydrogenases/reductases (SDR) family.</text>
</comment>
<keyword evidence="5" id="KW-1185">Reference proteome</keyword>
<dbReference type="EMBL" id="JAYGHT010000191">
    <property type="protein sequence ID" value="MEA5522626.1"/>
    <property type="molecule type" value="Genomic_DNA"/>
</dbReference>
<gene>
    <name evidence="4" type="primary">fabG</name>
    <name evidence="4" type="ORF">VB854_27215</name>
</gene>
<protein>
    <submittedName>
        <fullName evidence="4">3-oxoacyl-ACP reductase FabG</fullName>
        <ecNumber evidence="4">1.1.1.100</ecNumber>
    </submittedName>
</protein>
<sequence length="271" mass="29450">MPQIELFVKPKNAIAMSRKPHPILSKNHVILNRRSQLNQPMKGKQVLLTGGTGGLGMGVTPLVIRQGAKVTIPYRSEVEVERLKGILTPTEFETIRFVSVNLTEESAVKQLVEDMGRVDVLIHLVGGFAMGKVHEYSYENWKKDFDLNLHTTFLVCKYSLAKMLQNGYGRIVTVGSRGAVQPGAQLASYCASKAGVVALTQSIAEETKGMNITANTVLPSVIDTPTNREAMGDANANQWVKPESIGEVICFLASVAAQDIRGATVPVYGNI</sequence>
<accession>A0ABU5U5Z0</accession>
<dbReference type="InterPro" id="IPR036291">
    <property type="entry name" value="NAD(P)-bd_dom_sf"/>
</dbReference>
<evidence type="ECO:0000256" key="2">
    <source>
        <dbReference type="ARBA" id="ARBA00023002"/>
    </source>
</evidence>
<dbReference type="NCBIfam" id="NF004201">
    <property type="entry name" value="PRK05653.2-1"/>
    <property type="match status" value="1"/>
</dbReference>
<dbReference type="PRINTS" id="PR00080">
    <property type="entry name" value="SDRFAMILY"/>
</dbReference>
<dbReference type="InterPro" id="IPR020904">
    <property type="entry name" value="Sc_DH/Rdtase_CS"/>
</dbReference>
<dbReference type="GO" id="GO:0004316">
    <property type="term" value="F:3-oxoacyl-[acyl-carrier-protein] reductase (NADPH) activity"/>
    <property type="evidence" value="ECO:0007669"/>
    <property type="project" value="UniProtKB-EC"/>
</dbReference>
<organism evidence="4 5">
    <name type="scientific">Limnoraphis robusta CCNP1315</name>
    <dbReference type="NCBI Taxonomy" id="3110306"/>
    <lineage>
        <taxon>Bacteria</taxon>
        <taxon>Bacillati</taxon>
        <taxon>Cyanobacteriota</taxon>
        <taxon>Cyanophyceae</taxon>
        <taxon>Oscillatoriophycideae</taxon>
        <taxon>Oscillatoriales</taxon>
        <taxon>Sirenicapillariaceae</taxon>
        <taxon>Limnoraphis</taxon>
    </lineage>
</organism>
<dbReference type="PANTHER" id="PTHR24321:SF8">
    <property type="entry name" value="ESTRADIOL 17-BETA-DEHYDROGENASE 8-RELATED"/>
    <property type="match status" value="1"/>
</dbReference>
<comment type="caution">
    <text evidence="4">The sequence shown here is derived from an EMBL/GenBank/DDBJ whole genome shotgun (WGS) entry which is preliminary data.</text>
</comment>
<dbReference type="Proteomes" id="UP001301728">
    <property type="component" value="Unassembled WGS sequence"/>
</dbReference>
<dbReference type="PANTHER" id="PTHR24321">
    <property type="entry name" value="DEHYDROGENASES, SHORT CHAIN"/>
    <property type="match status" value="1"/>
</dbReference>